<dbReference type="AlphaFoldDB" id="A0A5J4V104"/>
<gene>
    <name evidence="1" type="ORF">EZS28_028094</name>
</gene>
<name>A0A5J4V104_9EUKA</name>
<organism evidence="1 2">
    <name type="scientific">Streblomastix strix</name>
    <dbReference type="NCBI Taxonomy" id="222440"/>
    <lineage>
        <taxon>Eukaryota</taxon>
        <taxon>Metamonada</taxon>
        <taxon>Preaxostyla</taxon>
        <taxon>Oxymonadida</taxon>
        <taxon>Streblomastigidae</taxon>
        <taxon>Streblomastix</taxon>
    </lineage>
</organism>
<dbReference type="InterPro" id="IPR023211">
    <property type="entry name" value="DNA_pol_palm_dom_sf"/>
</dbReference>
<comment type="caution">
    <text evidence="1">The sequence shown here is derived from an EMBL/GenBank/DDBJ whole genome shotgun (WGS) entry which is preliminary data.</text>
</comment>
<dbReference type="EMBL" id="SNRW01010568">
    <property type="protein sequence ID" value="KAA6376378.1"/>
    <property type="molecule type" value="Genomic_DNA"/>
</dbReference>
<reference evidence="1 2" key="1">
    <citation type="submission" date="2019-03" db="EMBL/GenBank/DDBJ databases">
        <title>Single cell metagenomics reveals metabolic interactions within the superorganism composed of flagellate Streblomastix strix and complex community of Bacteroidetes bacteria on its surface.</title>
        <authorList>
            <person name="Treitli S.C."/>
            <person name="Kolisko M."/>
            <person name="Husnik F."/>
            <person name="Keeling P."/>
            <person name="Hampl V."/>
        </authorList>
    </citation>
    <scope>NUCLEOTIDE SEQUENCE [LARGE SCALE GENOMIC DNA]</scope>
    <source>
        <strain evidence="1">ST1C</strain>
    </source>
</reference>
<accession>A0A5J4V104</accession>
<proteinExistence type="predicted"/>
<protein>
    <submittedName>
        <fullName evidence="1">Uncharacterized protein</fullName>
    </submittedName>
</protein>
<dbReference type="Proteomes" id="UP000324800">
    <property type="component" value="Unassembled WGS sequence"/>
</dbReference>
<dbReference type="Gene3D" id="3.90.1600.10">
    <property type="entry name" value="Palm domain of DNA polymerase"/>
    <property type="match status" value="1"/>
</dbReference>
<dbReference type="OrthoDB" id="6153129at2759"/>
<sequence length="106" mass="12019">MVKLLKKHNIRVHFCNIDTDSIYLAFAGSQIEGQKQGLKYVISGQVLLDKHYKEQLPWDDCTVVEEKKLMGITTESQGEKIVCLAPKCYSLYNGNELNDDIVSLVN</sequence>
<evidence type="ECO:0000313" key="2">
    <source>
        <dbReference type="Proteomes" id="UP000324800"/>
    </source>
</evidence>
<evidence type="ECO:0000313" key="1">
    <source>
        <dbReference type="EMBL" id="KAA6376378.1"/>
    </source>
</evidence>